<protein>
    <submittedName>
        <fullName evidence="2">Transglycosylase SLT domain-containing protein</fullName>
    </submittedName>
</protein>
<organism evidence="2 3">
    <name type="scientific">Parachitinimonas caeni</name>
    <dbReference type="NCBI Taxonomy" id="3031301"/>
    <lineage>
        <taxon>Bacteria</taxon>
        <taxon>Pseudomonadati</taxon>
        <taxon>Pseudomonadota</taxon>
        <taxon>Betaproteobacteria</taxon>
        <taxon>Neisseriales</taxon>
        <taxon>Chitinibacteraceae</taxon>
        <taxon>Parachitinimonas</taxon>
    </lineage>
</organism>
<dbReference type="InterPro" id="IPR008258">
    <property type="entry name" value="Transglycosylase_SLT_dom_1"/>
</dbReference>
<reference evidence="2" key="1">
    <citation type="submission" date="2023-03" db="EMBL/GenBank/DDBJ databases">
        <title>Chitinimonas shenzhenensis gen. nov., sp. nov., a novel member of family Burkholderiaceae isolated from activated sludge collected in Shen Zhen, China.</title>
        <authorList>
            <person name="Wang X."/>
        </authorList>
    </citation>
    <scope>NUCLEOTIDE SEQUENCE</scope>
    <source>
        <strain evidence="2">DQS-5</strain>
    </source>
</reference>
<comment type="caution">
    <text evidence="2">The sequence shown here is derived from an EMBL/GenBank/DDBJ whole genome shotgun (WGS) entry which is preliminary data.</text>
</comment>
<dbReference type="Pfam" id="PF01464">
    <property type="entry name" value="SLT"/>
    <property type="match status" value="1"/>
</dbReference>
<proteinExistence type="predicted"/>
<dbReference type="EMBL" id="JARRAF010000010">
    <property type="protein sequence ID" value="MDK2124408.1"/>
    <property type="molecule type" value="Genomic_DNA"/>
</dbReference>
<evidence type="ECO:0000313" key="3">
    <source>
        <dbReference type="Proteomes" id="UP001172778"/>
    </source>
</evidence>
<sequence length="157" mass="17524">MMDAADLPADYYATRPATVDCVIAAARRQRVPANVLLAIASVEAGRHGQVRANRDGSVDLGQFQINSVHLPRLARYGIRADDLRLRGCYAAELAGWMLANEVRRGGRGDWWSRAARYHSATPYYNAVYRSRLIAAADVWGRWLARHYPVEVAWAGVQ</sequence>
<dbReference type="RefSeq" id="WP_284100721.1">
    <property type="nucleotide sequence ID" value="NZ_JARRAF010000010.1"/>
</dbReference>
<dbReference type="CDD" id="cd13400">
    <property type="entry name" value="LT_IagB-like"/>
    <property type="match status" value="1"/>
</dbReference>
<evidence type="ECO:0000313" key="2">
    <source>
        <dbReference type="EMBL" id="MDK2124408.1"/>
    </source>
</evidence>
<dbReference type="InterPro" id="IPR023346">
    <property type="entry name" value="Lysozyme-like_dom_sf"/>
</dbReference>
<gene>
    <name evidence="2" type="ORF">PZA18_10130</name>
</gene>
<evidence type="ECO:0000259" key="1">
    <source>
        <dbReference type="Pfam" id="PF01464"/>
    </source>
</evidence>
<dbReference type="Proteomes" id="UP001172778">
    <property type="component" value="Unassembled WGS sequence"/>
</dbReference>
<dbReference type="SUPFAM" id="SSF53955">
    <property type="entry name" value="Lysozyme-like"/>
    <property type="match status" value="1"/>
</dbReference>
<dbReference type="Gene3D" id="1.10.530.10">
    <property type="match status" value="1"/>
</dbReference>
<accession>A0ABT7DWH5</accession>
<name>A0ABT7DWH5_9NEIS</name>
<keyword evidence="3" id="KW-1185">Reference proteome</keyword>
<feature type="domain" description="Transglycosylase SLT" evidence="1">
    <location>
        <begin position="20"/>
        <end position="119"/>
    </location>
</feature>